<keyword evidence="1" id="KW-0732">Signal</keyword>
<dbReference type="SUPFAM" id="SSF56925">
    <property type="entry name" value="OMPA-like"/>
    <property type="match status" value="1"/>
</dbReference>
<sequence length="235" mass="26405">MCNHRTVMKILSYFRFLSFCLLSFFSSYLAAEIHGKIDIGPTFVSVDILESGKTEDTIRFGAVKGDLTLLVWKGLAFKSGFMIGEGKKHAQFTSGYLGLGQYIPVTDKFMILPSVGVTFSYLKTHVDFEHFQLFDLKERFRSSSPYVGIDFSYKLTDKLTVVGICQYAWCHTHTKIKPIVSSKSHSNGPNYSLGLDYSFNANWTLTAGVGYNITLSREKHGLRGKGAKIGMAYYF</sequence>
<feature type="signal peptide" evidence="1">
    <location>
        <begin position="1"/>
        <end position="30"/>
    </location>
</feature>
<feature type="domain" description="Protochlamydia outer membrane protein" evidence="2">
    <location>
        <begin position="139"/>
        <end position="219"/>
    </location>
</feature>
<dbReference type="Gene3D" id="2.40.128.130">
    <property type="entry name" value="Autotransporter beta-domain"/>
    <property type="match status" value="1"/>
</dbReference>
<dbReference type="AlphaFoldDB" id="A0A0C1JGY9"/>
<comment type="caution">
    <text evidence="3">The sequence shown here is derived from an EMBL/GenBank/DDBJ whole genome shotgun (WGS) entry which is preliminary data.</text>
</comment>
<dbReference type="InterPro" id="IPR011250">
    <property type="entry name" value="OMP/PagP_B-barrel"/>
</dbReference>
<feature type="chain" id="PRO_5002147875" description="Protochlamydia outer membrane protein domain-containing protein" evidence="1">
    <location>
        <begin position="31"/>
        <end position="235"/>
    </location>
</feature>
<proteinExistence type="predicted"/>
<evidence type="ECO:0000256" key="1">
    <source>
        <dbReference type="SAM" id="SignalP"/>
    </source>
</evidence>
<reference evidence="3 4" key="1">
    <citation type="journal article" date="2014" name="Mol. Biol. Evol.">
        <title>Massive expansion of Ubiquitination-related gene families within the Chlamydiae.</title>
        <authorList>
            <person name="Domman D."/>
            <person name="Collingro A."/>
            <person name="Lagkouvardos I."/>
            <person name="Gehre L."/>
            <person name="Weinmaier T."/>
            <person name="Rattei T."/>
            <person name="Subtil A."/>
            <person name="Horn M."/>
        </authorList>
    </citation>
    <scope>NUCLEOTIDE SEQUENCE [LARGE SCALE GENOMIC DNA]</scope>
    <source>
        <strain evidence="3 4">EI2</strain>
    </source>
</reference>
<dbReference type="InterPro" id="IPR035163">
    <property type="entry name" value="Pom"/>
</dbReference>
<organism evidence="3 4">
    <name type="scientific">Candidatus Protochlamydia amoebophila</name>
    <dbReference type="NCBI Taxonomy" id="362787"/>
    <lineage>
        <taxon>Bacteria</taxon>
        <taxon>Pseudomonadati</taxon>
        <taxon>Chlamydiota</taxon>
        <taxon>Chlamydiia</taxon>
        <taxon>Parachlamydiales</taxon>
        <taxon>Parachlamydiaceae</taxon>
        <taxon>Candidatus Protochlamydia</taxon>
    </lineage>
</organism>
<protein>
    <recommendedName>
        <fullName evidence="2">Protochlamydia outer membrane protein domain-containing protein</fullName>
    </recommendedName>
</protein>
<evidence type="ECO:0000259" key="2">
    <source>
        <dbReference type="Pfam" id="PF17251"/>
    </source>
</evidence>
<evidence type="ECO:0000313" key="3">
    <source>
        <dbReference type="EMBL" id="KIC70730.1"/>
    </source>
</evidence>
<accession>A0A0C1JGY9</accession>
<dbReference type="Proteomes" id="UP000031465">
    <property type="component" value="Unassembled WGS sequence"/>
</dbReference>
<evidence type="ECO:0000313" key="4">
    <source>
        <dbReference type="Proteomes" id="UP000031465"/>
    </source>
</evidence>
<dbReference type="InterPro" id="IPR036709">
    <property type="entry name" value="Autotransporte_beta_dom_sf"/>
</dbReference>
<gene>
    <name evidence="3" type="ORF">DB44_GD00050</name>
</gene>
<name>A0A0C1JGY9_9BACT</name>
<dbReference type="EMBL" id="JSAN01000149">
    <property type="protein sequence ID" value="KIC70730.1"/>
    <property type="molecule type" value="Genomic_DNA"/>
</dbReference>
<dbReference type="Pfam" id="PF17251">
    <property type="entry name" value="Pom"/>
    <property type="match status" value="1"/>
</dbReference>
<dbReference type="PATRIC" id="fig|362787.3.peg.2046"/>